<protein>
    <submittedName>
        <fullName evidence="3">Uncharacterized protein LOC109720406</fullName>
    </submittedName>
</protein>
<dbReference type="GeneID" id="109720406"/>
<dbReference type="AlphaFoldDB" id="A0A6P5GCL7"/>
<keyword evidence="1" id="KW-0812">Transmembrane</keyword>
<keyword evidence="1" id="KW-1133">Transmembrane helix</keyword>
<feature type="transmembrane region" description="Helical" evidence="1">
    <location>
        <begin position="146"/>
        <end position="169"/>
    </location>
</feature>
<reference evidence="2" key="1">
    <citation type="journal article" date="2015" name="Nat. Genet.">
        <title>The pineapple genome and the evolution of CAM photosynthesis.</title>
        <authorList>
            <person name="Ming R."/>
            <person name="VanBuren R."/>
            <person name="Wai C.M."/>
            <person name="Tang H."/>
            <person name="Schatz M.C."/>
            <person name="Bowers J.E."/>
            <person name="Lyons E."/>
            <person name="Wang M.L."/>
            <person name="Chen J."/>
            <person name="Biggers E."/>
            <person name="Zhang J."/>
            <person name="Huang L."/>
            <person name="Zhang L."/>
            <person name="Miao W."/>
            <person name="Zhang J."/>
            <person name="Ye Z."/>
            <person name="Miao C."/>
            <person name="Lin Z."/>
            <person name="Wang H."/>
            <person name="Zhou H."/>
            <person name="Yim W.C."/>
            <person name="Priest H.D."/>
            <person name="Zheng C."/>
            <person name="Woodhouse M."/>
            <person name="Edger P.P."/>
            <person name="Guyot R."/>
            <person name="Guo H.B."/>
            <person name="Guo H."/>
            <person name="Zheng G."/>
            <person name="Singh R."/>
            <person name="Sharma A."/>
            <person name="Min X."/>
            <person name="Zheng Y."/>
            <person name="Lee H."/>
            <person name="Gurtowski J."/>
            <person name="Sedlazeck F.J."/>
            <person name="Harkess A."/>
            <person name="McKain M.R."/>
            <person name="Liao Z."/>
            <person name="Fang J."/>
            <person name="Liu J."/>
            <person name="Zhang X."/>
            <person name="Zhang Q."/>
            <person name="Hu W."/>
            <person name="Qin Y."/>
            <person name="Wang K."/>
            <person name="Chen L.Y."/>
            <person name="Shirley N."/>
            <person name="Lin Y.R."/>
            <person name="Liu L.Y."/>
            <person name="Hernandez A.G."/>
            <person name="Wright C.L."/>
            <person name="Bulone V."/>
            <person name="Tuskan G.A."/>
            <person name="Heath K."/>
            <person name="Zee F."/>
            <person name="Moore P.H."/>
            <person name="Sunkar R."/>
            <person name="Leebens-Mack J.H."/>
            <person name="Mockler T."/>
            <person name="Bennetzen J.L."/>
            <person name="Freeling M."/>
            <person name="Sankoff D."/>
            <person name="Paterson A.H."/>
            <person name="Zhu X."/>
            <person name="Yang X."/>
            <person name="Smith J.A."/>
            <person name="Cushman J.C."/>
            <person name="Paull R.E."/>
            <person name="Yu Q."/>
        </authorList>
    </citation>
    <scope>NUCLEOTIDE SEQUENCE [LARGE SCALE GENOMIC DNA]</scope>
    <source>
        <strain evidence="2">cv. F153</strain>
    </source>
</reference>
<dbReference type="InterPro" id="IPR056894">
    <property type="entry name" value="AtTam38"/>
</dbReference>
<sequence length="354" mass="39621">MASTPLPISNSLATAASLRHPSPLLLNPKSRPYPHLLSPRSSKGVAFTRVPTRKPSSFGVPYRFSSRRGLGFVPFFGNNGGGESSEGEVVDEADAARGQSTLPERFRYLTKEVPDRPVRWPWIIALGFLVYAWRTVLWELGNWKKATLAVISFFSYLSKFVLAFIFRFIGDPLTGLIRCVEFTLYSLRYIYSSIVAFAPVPELTRIILFSSAVLAIAEATVPESVERQQFILSLSGLIAFGAVSGYILEIFFWFFLCSFFLYSYFFRKRDAVSAALPSAAVLVAVGEPWVRILVFCLYLSLAIFQYSKSSEIQRTEVSGSVRKPPVPLQVAALSIGIHVAAKWIRHRHLTWMIA</sequence>
<evidence type="ECO:0000256" key="1">
    <source>
        <dbReference type="SAM" id="Phobius"/>
    </source>
</evidence>
<organism evidence="2 3">
    <name type="scientific">Ananas comosus</name>
    <name type="common">Pineapple</name>
    <name type="synonym">Ananas ananas</name>
    <dbReference type="NCBI Taxonomy" id="4615"/>
    <lineage>
        <taxon>Eukaryota</taxon>
        <taxon>Viridiplantae</taxon>
        <taxon>Streptophyta</taxon>
        <taxon>Embryophyta</taxon>
        <taxon>Tracheophyta</taxon>
        <taxon>Spermatophyta</taxon>
        <taxon>Magnoliopsida</taxon>
        <taxon>Liliopsida</taxon>
        <taxon>Poales</taxon>
        <taxon>Bromeliaceae</taxon>
        <taxon>Bromelioideae</taxon>
        <taxon>Ananas</taxon>
    </lineage>
</organism>
<dbReference type="GO" id="GO:0009409">
    <property type="term" value="P:response to cold"/>
    <property type="evidence" value="ECO:0007669"/>
    <property type="project" value="EnsemblPlants"/>
</dbReference>
<proteinExistence type="predicted"/>
<feature type="transmembrane region" description="Helical" evidence="1">
    <location>
        <begin position="274"/>
        <end position="306"/>
    </location>
</feature>
<feature type="transmembrane region" description="Helical" evidence="1">
    <location>
        <begin position="237"/>
        <end position="262"/>
    </location>
</feature>
<gene>
    <name evidence="3" type="primary">LOC109720406</name>
</gene>
<keyword evidence="1" id="KW-0472">Membrane</keyword>
<feature type="transmembrane region" description="Helical" evidence="1">
    <location>
        <begin position="117"/>
        <end position="134"/>
    </location>
</feature>
<dbReference type="OrthoDB" id="650885at2759"/>
<name>A0A6P5GCL7_ANACO</name>
<evidence type="ECO:0000313" key="3">
    <source>
        <dbReference type="RefSeq" id="XP_020103085.1"/>
    </source>
</evidence>
<keyword evidence="2" id="KW-1185">Reference proteome</keyword>
<dbReference type="RefSeq" id="XP_020103085.1">
    <property type="nucleotide sequence ID" value="XM_020247496.1"/>
</dbReference>
<reference evidence="3" key="2">
    <citation type="submission" date="2025-08" db="UniProtKB">
        <authorList>
            <consortium name="RefSeq"/>
        </authorList>
    </citation>
    <scope>IDENTIFICATION</scope>
    <source>
        <tissue evidence="3">Leaf</tissue>
    </source>
</reference>
<dbReference type="Pfam" id="PF25114">
    <property type="entry name" value="AtTam38"/>
    <property type="match status" value="1"/>
</dbReference>
<accession>A0A6P5GCL7</accession>
<dbReference type="Gramene" id="Aco014860.1.mrna1">
    <property type="protein sequence ID" value="Aco014860.1.mrna1"/>
    <property type="gene ID" value="Aco014860.1.path1"/>
</dbReference>
<dbReference type="Proteomes" id="UP000515123">
    <property type="component" value="Linkage group 14"/>
</dbReference>
<evidence type="ECO:0000313" key="2">
    <source>
        <dbReference type="Proteomes" id="UP000515123"/>
    </source>
</evidence>